<dbReference type="Proteomes" id="UP000007015">
    <property type="component" value="Chromosome 5"/>
</dbReference>
<dbReference type="EMBL" id="CM000130">
    <property type="protein sequence ID" value="EEC78544.1"/>
    <property type="molecule type" value="Genomic_DNA"/>
</dbReference>
<dbReference type="AlphaFoldDB" id="B8AY62"/>
<accession>B8AY62</accession>
<dbReference type="Gramene" id="BGIOSGA018786-TA">
    <property type="protein sequence ID" value="BGIOSGA018786-PA"/>
    <property type="gene ID" value="BGIOSGA018786"/>
</dbReference>
<dbReference type="HOGENOM" id="CLU_1345159_0_0_1"/>
<evidence type="ECO:0000313" key="2">
    <source>
        <dbReference type="EMBL" id="EEC78544.1"/>
    </source>
</evidence>
<dbReference type="STRING" id="39946.B8AY62"/>
<reference evidence="2 3" key="1">
    <citation type="journal article" date="2005" name="PLoS Biol.">
        <title>The genomes of Oryza sativa: a history of duplications.</title>
        <authorList>
            <person name="Yu J."/>
            <person name="Wang J."/>
            <person name="Lin W."/>
            <person name="Li S."/>
            <person name="Li H."/>
            <person name="Zhou J."/>
            <person name="Ni P."/>
            <person name="Dong W."/>
            <person name="Hu S."/>
            <person name="Zeng C."/>
            <person name="Zhang J."/>
            <person name="Zhang Y."/>
            <person name="Li R."/>
            <person name="Xu Z."/>
            <person name="Li S."/>
            <person name="Li X."/>
            <person name="Zheng H."/>
            <person name="Cong L."/>
            <person name="Lin L."/>
            <person name="Yin J."/>
            <person name="Geng J."/>
            <person name="Li G."/>
            <person name="Shi J."/>
            <person name="Liu J."/>
            <person name="Lv H."/>
            <person name="Li J."/>
            <person name="Wang J."/>
            <person name="Deng Y."/>
            <person name="Ran L."/>
            <person name="Shi X."/>
            <person name="Wang X."/>
            <person name="Wu Q."/>
            <person name="Li C."/>
            <person name="Ren X."/>
            <person name="Wang J."/>
            <person name="Wang X."/>
            <person name="Li D."/>
            <person name="Liu D."/>
            <person name="Zhang X."/>
            <person name="Ji Z."/>
            <person name="Zhao W."/>
            <person name="Sun Y."/>
            <person name="Zhang Z."/>
            <person name="Bao J."/>
            <person name="Han Y."/>
            <person name="Dong L."/>
            <person name="Ji J."/>
            <person name="Chen P."/>
            <person name="Wu S."/>
            <person name="Liu J."/>
            <person name="Xiao Y."/>
            <person name="Bu D."/>
            <person name="Tan J."/>
            <person name="Yang L."/>
            <person name="Ye C."/>
            <person name="Zhang J."/>
            <person name="Xu J."/>
            <person name="Zhou Y."/>
            <person name="Yu Y."/>
            <person name="Zhang B."/>
            <person name="Zhuang S."/>
            <person name="Wei H."/>
            <person name="Liu B."/>
            <person name="Lei M."/>
            <person name="Yu H."/>
            <person name="Li Y."/>
            <person name="Xu H."/>
            <person name="Wei S."/>
            <person name="He X."/>
            <person name="Fang L."/>
            <person name="Zhang Z."/>
            <person name="Zhang Y."/>
            <person name="Huang X."/>
            <person name="Su Z."/>
            <person name="Tong W."/>
            <person name="Li J."/>
            <person name="Tong Z."/>
            <person name="Li S."/>
            <person name="Ye J."/>
            <person name="Wang L."/>
            <person name="Fang L."/>
            <person name="Lei T."/>
            <person name="Chen C."/>
            <person name="Chen H."/>
            <person name="Xu Z."/>
            <person name="Li H."/>
            <person name="Huang H."/>
            <person name="Zhang F."/>
            <person name="Xu H."/>
            <person name="Li N."/>
            <person name="Zhao C."/>
            <person name="Li S."/>
            <person name="Dong L."/>
            <person name="Huang Y."/>
            <person name="Li L."/>
            <person name="Xi Y."/>
            <person name="Qi Q."/>
            <person name="Li W."/>
            <person name="Zhang B."/>
            <person name="Hu W."/>
            <person name="Zhang Y."/>
            <person name="Tian X."/>
            <person name="Jiao Y."/>
            <person name="Liang X."/>
            <person name="Jin J."/>
            <person name="Gao L."/>
            <person name="Zheng W."/>
            <person name="Hao B."/>
            <person name="Liu S."/>
            <person name="Wang W."/>
            <person name="Yuan L."/>
            <person name="Cao M."/>
            <person name="McDermott J."/>
            <person name="Samudrala R."/>
            <person name="Wang J."/>
            <person name="Wong G.K."/>
            <person name="Yang H."/>
        </authorList>
    </citation>
    <scope>NUCLEOTIDE SEQUENCE [LARGE SCALE GENOMIC DNA]</scope>
    <source>
        <strain evidence="3">cv. 93-11</strain>
    </source>
</reference>
<protein>
    <submittedName>
        <fullName evidence="2">Uncharacterized protein</fullName>
    </submittedName>
</protein>
<proteinExistence type="predicted"/>
<organism evidence="2 3">
    <name type="scientific">Oryza sativa subsp. indica</name>
    <name type="common">Rice</name>
    <dbReference type="NCBI Taxonomy" id="39946"/>
    <lineage>
        <taxon>Eukaryota</taxon>
        <taxon>Viridiplantae</taxon>
        <taxon>Streptophyta</taxon>
        <taxon>Embryophyta</taxon>
        <taxon>Tracheophyta</taxon>
        <taxon>Spermatophyta</taxon>
        <taxon>Magnoliopsida</taxon>
        <taxon>Liliopsida</taxon>
        <taxon>Poales</taxon>
        <taxon>Poaceae</taxon>
        <taxon>BOP clade</taxon>
        <taxon>Oryzoideae</taxon>
        <taxon>Oryzeae</taxon>
        <taxon>Oryzinae</taxon>
        <taxon>Oryza</taxon>
        <taxon>Oryza sativa</taxon>
    </lineage>
</organism>
<name>B8AY62_ORYSI</name>
<feature type="region of interest" description="Disordered" evidence="1">
    <location>
        <begin position="1"/>
        <end position="27"/>
    </location>
</feature>
<evidence type="ECO:0000313" key="3">
    <source>
        <dbReference type="Proteomes" id="UP000007015"/>
    </source>
</evidence>
<sequence>MGEFRGTGNEDDAKCGTGNEDDAKCGKDCSTDSYMDNSSNTNDDDYAECSLETLRVKDGELQNLANNIRARDATIKEIADKLTQTAQAAEAAASATHTMDEHKRLLCSEIERLRHYKQWKDKCNNPCSRLSKEKDQLLKERDAALQEAHMWRTELGKAREQAVVQEATIARVDEMLRASEADAWVYCLKPLHCRHSVLLYRLRI</sequence>
<evidence type="ECO:0000256" key="1">
    <source>
        <dbReference type="SAM" id="MobiDB-lite"/>
    </source>
</evidence>
<gene>
    <name evidence="2" type="ORF">OsI_18504</name>
</gene>
<dbReference type="OMA" id="HTMDEHK"/>
<keyword evidence="3" id="KW-1185">Reference proteome</keyword>